<reference evidence="2" key="1">
    <citation type="submission" date="2022-05" db="EMBL/GenBank/DDBJ databases">
        <title>The Musa troglodytarum L. genome provides insights into the mechanism of non-climacteric behaviour and enrichment of carotenoids.</title>
        <authorList>
            <person name="Wang J."/>
        </authorList>
    </citation>
    <scope>NUCLEOTIDE SEQUENCE</scope>
    <source>
        <tissue evidence="2">Leaf</tissue>
    </source>
</reference>
<dbReference type="Gene3D" id="3.40.630.30">
    <property type="match status" value="1"/>
</dbReference>
<dbReference type="SUPFAM" id="SSF55729">
    <property type="entry name" value="Acyl-CoA N-acyltransferases (Nat)"/>
    <property type="match status" value="1"/>
</dbReference>
<gene>
    <name evidence="2" type="ORF">MUK42_08463</name>
</gene>
<dbReference type="PANTHER" id="PTHR47370:SF10">
    <property type="entry name" value="N-ACETYLTRANSFERASE HLS1-RELATED"/>
    <property type="match status" value="1"/>
</dbReference>
<sequence length="445" mass="48565">MEREASVVVVREYNAATDRAAAEEVERTCELGSSGKMSLHTDLLGDPASRIRHSSTYLMLVLFLLLRLVSPPGDEWSAQVAETCGGVKEIVGLVRGCVKVVTCGKKLPRQGGSTKNICQVATPTYTKVGYLLGLRVSPSHRYCSLSLSPPPCIDDNNDRRKGIGLRLVRQMEGWFREKGAEYAYMATGKDNEASMRLFTERCDYTKFRAPTILVHPVFAHHLPVPRSVTVLRLGHADAEAIYRRCFATTEFFPRDIDAVLRNPLTVATFLAVPAGCSAARQWPGAEAFLAAPPGSWAVASAWDCGGVLRMEVRGASRLRRWAAAATRAADRAMPWLRIPAVPDLFRPFVAWFLYGVGAEGPGAAEMAAAAWREAHNVARGSATVLAAEVAAGDSVLRGIPRWRWLSCAEDVWCVKRLGEEYSDGGVGDWTKSGPGSSIFVDPREL</sequence>
<protein>
    <submittedName>
        <fullName evidence="2">Acetyltransferase (GNAT) family</fullName>
    </submittedName>
</protein>
<dbReference type="PANTHER" id="PTHR47370">
    <property type="entry name" value="ACYL-COA N-ACYLTRANSFERASES (NAT) SUPERFAMILY PROTEIN"/>
    <property type="match status" value="1"/>
</dbReference>
<keyword evidence="3" id="KW-1185">Reference proteome</keyword>
<dbReference type="Proteomes" id="UP001055439">
    <property type="component" value="Chromosome 1"/>
</dbReference>
<dbReference type="CDD" id="cd04301">
    <property type="entry name" value="NAT_SF"/>
    <property type="match status" value="1"/>
</dbReference>
<evidence type="ECO:0000313" key="2">
    <source>
        <dbReference type="EMBL" id="URD73783.1"/>
    </source>
</evidence>
<organism evidence="2 3">
    <name type="scientific">Musa troglodytarum</name>
    <name type="common">fe'i banana</name>
    <dbReference type="NCBI Taxonomy" id="320322"/>
    <lineage>
        <taxon>Eukaryota</taxon>
        <taxon>Viridiplantae</taxon>
        <taxon>Streptophyta</taxon>
        <taxon>Embryophyta</taxon>
        <taxon>Tracheophyta</taxon>
        <taxon>Spermatophyta</taxon>
        <taxon>Magnoliopsida</taxon>
        <taxon>Liliopsida</taxon>
        <taxon>Zingiberales</taxon>
        <taxon>Musaceae</taxon>
        <taxon>Musa</taxon>
    </lineage>
</organism>
<evidence type="ECO:0000313" key="3">
    <source>
        <dbReference type="Proteomes" id="UP001055439"/>
    </source>
</evidence>
<dbReference type="Pfam" id="PF00583">
    <property type="entry name" value="Acetyltransf_1"/>
    <property type="match status" value="1"/>
</dbReference>
<dbReference type="EMBL" id="CP097502">
    <property type="protein sequence ID" value="URD73783.1"/>
    <property type="molecule type" value="Genomic_DNA"/>
</dbReference>
<dbReference type="OrthoDB" id="41532at2759"/>
<dbReference type="InterPro" id="IPR052810">
    <property type="entry name" value="Plant_NAT"/>
</dbReference>
<dbReference type="InterPro" id="IPR000182">
    <property type="entry name" value="GNAT_dom"/>
</dbReference>
<feature type="domain" description="N-acetyltransferase" evidence="1">
    <location>
        <begin position="159"/>
        <end position="203"/>
    </location>
</feature>
<proteinExistence type="predicted"/>
<dbReference type="AlphaFoldDB" id="A0A9E7JA94"/>
<dbReference type="GO" id="GO:0016747">
    <property type="term" value="F:acyltransferase activity, transferring groups other than amino-acyl groups"/>
    <property type="evidence" value="ECO:0007669"/>
    <property type="project" value="InterPro"/>
</dbReference>
<name>A0A9E7JA94_9LILI</name>
<accession>A0A9E7JA94</accession>
<dbReference type="InterPro" id="IPR016181">
    <property type="entry name" value="Acyl_CoA_acyltransferase"/>
</dbReference>
<evidence type="ECO:0000259" key="1">
    <source>
        <dbReference type="Pfam" id="PF00583"/>
    </source>
</evidence>